<dbReference type="OrthoDB" id="9808061at2"/>
<sequence length="105" mass="12189">MKRSDLRVEWEQRIATFTASGLSASKWCAANEVSIHQFWYWKKKLKTTEDTFSDSSQWFALEMDDSMEDSQSKIMVHVGQVSLEIEHGFDPKLLVEVVRTLQSIC</sequence>
<dbReference type="STRING" id="930146.SAMN05192533_11785"/>
<name>A0A1H8IKR6_9BACI</name>
<evidence type="ECO:0000313" key="1">
    <source>
        <dbReference type="EMBL" id="SEN69094.1"/>
    </source>
</evidence>
<dbReference type="Proteomes" id="UP000198553">
    <property type="component" value="Unassembled WGS sequence"/>
</dbReference>
<gene>
    <name evidence="1" type="ORF">SAMN05192533_11785</name>
</gene>
<reference evidence="2" key="1">
    <citation type="submission" date="2016-10" db="EMBL/GenBank/DDBJ databases">
        <authorList>
            <person name="Varghese N."/>
            <person name="Submissions S."/>
        </authorList>
    </citation>
    <scope>NUCLEOTIDE SEQUENCE [LARGE SCALE GENOMIC DNA]</scope>
    <source>
        <strain evidence="2">B48,IBRC-M 10115,DSM 25386,CECT 8001</strain>
    </source>
</reference>
<dbReference type="AlphaFoldDB" id="A0A1H8IKR6"/>
<keyword evidence="2" id="KW-1185">Reference proteome</keyword>
<organism evidence="1 2">
    <name type="scientific">Mesobacillus persicus</name>
    <dbReference type="NCBI Taxonomy" id="930146"/>
    <lineage>
        <taxon>Bacteria</taxon>
        <taxon>Bacillati</taxon>
        <taxon>Bacillota</taxon>
        <taxon>Bacilli</taxon>
        <taxon>Bacillales</taxon>
        <taxon>Bacillaceae</taxon>
        <taxon>Mesobacillus</taxon>
    </lineage>
</organism>
<accession>A0A1H8IKR6</accession>
<dbReference type="NCBIfam" id="NF047593">
    <property type="entry name" value="IS66_ISAeme5_TnpA"/>
    <property type="match status" value="1"/>
</dbReference>
<evidence type="ECO:0000313" key="2">
    <source>
        <dbReference type="Proteomes" id="UP000198553"/>
    </source>
</evidence>
<dbReference type="RefSeq" id="WP_090749454.1">
    <property type="nucleotide sequence ID" value="NZ_FOBW01000017.1"/>
</dbReference>
<evidence type="ECO:0008006" key="3">
    <source>
        <dbReference type="Google" id="ProtNLM"/>
    </source>
</evidence>
<proteinExistence type="predicted"/>
<dbReference type="EMBL" id="FOBW01000017">
    <property type="protein sequence ID" value="SEN69094.1"/>
    <property type="molecule type" value="Genomic_DNA"/>
</dbReference>
<protein>
    <recommendedName>
        <fullName evidence="3">Transposase</fullName>
    </recommendedName>
</protein>